<dbReference type="Gene3D" id="3.40.50.360">
    <property type="match status" value="1"/>
</dbReference>
<reference evidence="2 3" key="1">
    <citation type="journal article" date="2016" name="Nat. Commun.">
        <title>Thousands of microbial genomes shed light on interconnected biogeochemical processes in an aquifer system.</title>
        <authorList>
            <person name="Anantharaman K."/>
            <person name="Brown C.T."/>
            <person name="Hug L.A."/>
            <person name="Sharon I."/>
            <person name="Castelle C.J."/>
            <person name="Probst A.J."/>
            <person name="Thomas B.C."/>
            <person name="Singh A."/>
            <person name="Wilkins M.J."/>
            <person name="Karaoz U."/>
            <person name="Brodie E.L."/>
            <person name="Williams K.H."/>
            <person name="Hubbard S.S."/>
            <person name="Banfield J.F."/>
        </authorList>
    </citation>
    <scope>NUCLEOTIDE SEQUENCE [LARGE SCALE GENOMIC DNA]</scope>
</reference>
<feature type="domain" description="Flavodoxin-like" evidence="1">
    <location>
        <begin position="8"/>
        <end position="154"/>
    </location>
</feature>
<organism evidence="2 3">
    <name type="scientific">Candidatus Solincola sediminis</name>
    <dbReference type="NCBI Taxonomy" id="1797199"/>
    <lineage>
        <taxon>Bacteria</taxon>
        <taxon>Bacillati</taxon>
        <taxon>Actinomycetota</taxon>
        <taxon>Candidatus Geothermincolia</taxon>
        <taxon>Candidatus Geothermincolales</taxon>
        <taxon>Candidatus Geothermincolaceae</taxon>
        <taxon>Candidatus Solincola</taxon>
    </lineage>
</organism>
<dbReference type="GO" id="GO:0009055">
    <property type="term" value="F:electron transfer activity"/>
    <property type="evidence" value="ECO:0007669"/>
    <property type="project" value="InterPro"/>
</dbReference>
<dbReference type="InterPro" id="IPR008254">
    <property type="entry name" value="Flavodoxin/NO_synth"/>
</dbReference>
<dbReference type="EMBL" id="MELK01000040">
    <property type="protein sequence ID" value="OFW56945.1"/>
    <property type="molecule type" value="Genomic_DNA"/>
</dbReference>
<dbReference type="STRING" id="1797197.A2Y75_07250"/>
<dbReference type="PROSITE" id="PS00201">
    <property type="entry name" value="FLAVODOXIN"/>
    <property type="match status" value="1"/>
</dbReference>
<dbReference type="Pfam" id="PF00258">
    <property type="entry name" value="Flavodoxin_1"/>
    <property type="match status" value="1"/>
</dbReference>
<dbReference type="AlphaFoldDB" id="A0A1F2WJA3"/>
<dbReference type="InterPro" id="IPR029039">
    <property type="entry name" value="Flavoprotein-like_sf"/>
</dbReference>
<evidence type="ECO:0000313" key="3">
    <source>
        <dbReference type="Proteomes" id="UP000177876"/>
    </source>
</evidence>
<dbReference type="PANTHER" id="PTHR43717:SF1">
    <property type="entry name" value="ANAEROBIC NITRIC OXIDE REDUCTASE FLAVORUBREDOXIN"/>
    <property type="match status" value="1"/>
</dbReference>
<proteinExistence type="predicted"/>
<evidence type="ECO:0000313" key="2">
    <source>
        <dbReference type="EMBL" id="OFW56945.1"/>
    </source>
</evidence>
<gene>
    <name evidence="2" type="ORF">A2Y75_07250</name>
</gene>
<dbReference type="SUPFAM" id="SSF52218">
    <property type="entry name" value="Flavoproteins"/>
    <property type="match status" value="1"/>
</dbReference>
<comment type="caution">
    <text evidence="2">The sequence shown here is derived from an EMBL/GenBank/DDBJ whole genome shotgun (WGS) entry which is preliminary data.</text>
</comment>
<protein>
    <recommendedName>
        <fullName evidence="1">Flavodoxin-like domain-containing protein</fullName>
    </recommendedName>
</protein>
<sequence>MRRKKKKALVIYYTKTGHTETAAEAVARGLESGKAEVTVRELLSVDPEELREYSIIAVGSPTRGGKPARKVKKFLKGLGKKSLKGKQASVFSAYAGFRGRKTLKRMRKLLKRKKAKVGPRGVAVKAGAPLSLWKGPDLREKDIKRLEELGKALAKKAR</sequence>
<evidence type="ECO:0000259" key="1">
    <source>
        <dbReference type="PROSITE" id="PS50902"/>
    </source>
</evidence>
<dbReference type="GO" id="GO:0010181">
    <property type="term" value="F:FMN binding"/>
    <property type="evidence" value="ECO:0007669"/>
    <property type="project" value="InterPro"/>
</dbReference>
<dbReference type="PROSITE" id="PS50902">
    <property type="entry name" value="FLAVODOXIN_LIKE"/>
    <property type="match status" value="1"/>
</dbReference>
<dbReference type="PANTHER" id="PTHR43717">
    <property type="entry name" value="ANAEROBIC NITRIC OXIDE REDUCTASE FLAVORUBREDOXIN"/>
    <property type="match status" value="1"/>
</dbReference>
<dbReference type="Proteomes" id="UP000177876">
    <property type="component" value="Unassembled WGS sequence"/>
</dbReference>
<dbReference type="InterPro" id="IPR001226">
    <property type="entry name" value="Flavodoxin_CS"/>
</dbReference>
<name>A0A1F2WJA3_9ACTN</name>
<accession>A0A1F2WJA3</accession>